<organism evidence="2 3">
    <name type="scientific">Pristionchus mayeri</name>
    <dbReference type="NCBI Taxonomy" id="1317129"/>
    <lineage>
        <taxon>Eukaryota</taxon>
        <taxon>Metazoa</taxon>
        <taxon>Ecdysozoa</taxon>
        <taxon>Nematoda</taxon>
        <taxon>Chromadorea</taxon>
        <taxon>Rhabditida</taxon>
        <taxon>Rhabditina</taxon>
        <taxon>Diplogasteromorpha</taxon>
        <taxon>Diplogasteroidea</taxon>
        <taxon>Neodiplogasteridae</taxon>
        <taxon>Pristionchus</taxon>
    </lineage>
</organism>
<proteinExistence type="predicted"/>
<name>A0AAN5D2T7_9BILA</name>
<dbReference type="InterPro" id="IPR000210">
    <property type="entry name" value="BTB/POZ_dom"/>
</dbReference>
<dbReference type="CDD" id="cd18186">
    <property type="entry name" value="BTB_POZ_ZBTB_KLHL-like"/>
    <property type="match status" value="1"/>
</dbReference>
<dbReference type="Pfam" id="PF00917">
    <property type="entry name" value="MATH"/>
    <property type="match status" value="1"/>
</dbReference>
<dbReference type="Gene3D" id="2.60.210.10">
    <property type="entry name" value="Apoptosis, Tumor Necrosis Factor Receptor Associated Protein 2, Chain A"/>
    <property type="match status" value="1"/>
</dbReference>
<evidence type="ECO:0000259" key="1">
    <source>
        <dbReference type="PROSITE" id="PS50097"/>
    </source>
</evidence>
<feature type="non-terminal residue" evidence="2">
    <location>
        <position position="227"/>
    </location>
</feature>
<dbReference type="PANTHER" id="PTHR47022">
    <property type="entry name" value="BTB AND MATH DOMAIN-CONTAINING PROTEIN 36-RELATED"/>
    <property type="match status" value="1"/>
</dbReference>
<evidence type="ECO:0000313" key="2">
    <source>
        <dbReference type="EMBL" id="GMR54594.1"/>
    </source>
</evidence>
<dbReference type="EMBL" id="BTRK01000005">
    <property type="protein sequence ID" value="GMR54594.1"/>
    <property type="molecule type" value="Genomic_DNA"/>
</dbReference>
<dbReference type="Pfam" id="PF00651">
    <property type="entry name" value="BTB"/>
    <property type="match status" value="1"/>
</dbReference>
<dbReference type="SUPFAM" id="SSF49599">
    <property type="entry name" value="TRAF domain-like"/>
    <property type="match status" value="1"/>
</dbReference>
<accession>A0AAN5D2T7</accession>
<dbReference type="InterPro" id="IPR002083">
    <property type="entry name" value="MATH/TRAF_dom"/>
</dbReference>
<keyword evidence="3" id="KW-1185">Reference proteome</keyword>
<comment type="caution">
    <text evidence="2">The sequence shown here is derived from an EMBL/GenBank/DDBJ whole genome shotgun (WGS) entry which is preliminary data.</text>
</comment>
<feature type="non-terminal residue" evidence="2">
    <location>
        <position position="1"/>
    </location>
</feature>
<sequence>NKKKKEGEMERIPDGVILFEVDQISNMQAILEKPEKNHIRYSSEIVVVGVRWLAMTSRFPNFFTVYLYCENNQSSNWSIDVNAVFTLVNSDKNKNSMNRKEECLQKDRNLMMAMWYPEQLKWNDLINCEKGFINNDRITIEIRFWIKAKGVKIFPQFNFTDSNDPRHDVTLLIEGEKIYASKAILAANSRFFNSLFYGNFSEKNKEEIELKDVKSDVFHRLNLIYIF</sequence>
<reference evidence="3" key="1">
    <citation type="submission" date="2022-10" db="EMBL/GenBank/DDBJ databases">
        <title>Genome assembly of Pristionchus species.</title>
        <authorList>
            <person name="Yoshida K."/>
            <person name="Sommer R.J."/>
        </authorList>
    </citation>
    <scope>NUCLEOTIDE SEQUENCE [LARGE SCALE GENOMIC DNA]</scope>
    <source>
        <strain evidence="3">RS5460</strain>
    </source>
</reference>
<dbReference type="PANTHER" id="PTHR47022:SF1">
    <property type="entry name" value="BTB AND MATH DOMAIN-CONTAINING PROTEIN 36-RELATED"/>
    <property type="match status" value="1"/>
</dbReference>
<dbReference type="CDD" id="cd00121">
    <property type="entry name" value="MATH"/>
    <property type="match status" value="1"/>
</dbReference>
<evidence type="ECO:0000313" key="3">
    <source>
        <dbReference type="Proteomes" id="UP001328107"/>
    </source>
</evidence>
<dbReference type="InterPro" id="IPR011333">
    <property type="entry name" value="SKP1/BTB/POZ_sf"/>
</dbReference>
<dbReference type="PROSITE" id="PS50097">
    <property type="entry name" value="BTB"/>
    <property type="match status" value="1"/>
</dbReference>
<dbReference type="AlphaFoldDB" id="A0AAN5D2T7"/>
<dbReference type="Proteomes" id="UP001328107">
    <property type="component" value="Unassembled WGS sequence"/>
</dbReference>
<protein>
    <recommendedName>
        <fullName evidence="1">BTB domain-containing protein</fullName>
    </recommendedName>
</protein>
<feature type="domain" description="BTB" evidence="1">
    <location>
        <begin position="167"/>
        <end position="227"/>
    </location>
</feature>
<gene>
    <name evidence="2" type="ORF">PMAYCL1PPCAC_24789</name>
</gene>
<dbReference type="InterPro" id="IPR008974">
    <property type="entry name" value="TRAF-like"/>
</dbReference>
<dbReference type="Gene3D" id="3.30.710.10">
    <property type="entry name" value="Potassium Channel Kv1.1, Chain A"/>
    <property type="match status" value="1"/>
</dbReference>
<dbReference type="SUPFAM" id="SSF54695">
    <property type="entry name" value="POZ domain"/>
    <property type="match status" value="1"/>
</dbReference>